<evidence type="ECO:0000313" key="1">
    <source>
        <dbReference type="EMBL" id="OHE95560.1"/>
    </source>
</evidence>
<organism evidence="1 2">
    <name type="scientific">Colletotrichum orchidophilum</name>
    <dbReference type="NCBI Taxonomy" id="1209926"/>
    <lineage>
        <taxon>Eukaryota</taxon>
        <taxon>Fungi</taxon>
        <taxon>Dikarya</taxon>
        <taxon>Ascomycota</taxon>
        <taxon>Pezizomycotina</taxon>
        <taxon>Sordariomycetes</taxon>
        <taxon>Hypocreomycetidae</taxon>
        <taxon>Glomerellales</taxon>
        <taxon>Glomerellaceae</taxon>
        <taxon>Colletotrichum</taxon>
    </lineage>
</organism>
<sequence>MLEIRTGRSHASPSQQKIWLSGYHCLEDGFYGGAREPLTGMFLF</sequence>
<dbReference type="GeneID" id="34562289"/>
<keyword evidence="2" id="KW-1185">Reference proteome</keyword>
<gene>
    <name evidence="1" type="ORF">CORC01_09150</name>
</gene>
<accession>A0A1G4B2B9</accession>
<comment type="caution">
    <text evidence="1">The sequence shown here is derived from an EMBL/GenBank/DDBJ whole genome shotgun (WGS) entry which is preliminary data.</text>
</comment>
<protein>
    <submittedName>
        <fullName evidence="1">Uncharacterized protein</fullName>
    </submittedName>
</protein>
<dbReference type="Proteomes" id="UP000176998">
    <property type="component" value="Unassembled WGS sequence"/>
</dbReference>
<dbReference type="EMBL" id="MJBS01000081">
    <property type="protein sequence ID" value="OHE95560.1"/>
    <property type="molecule type" value="Genomic_DNA"/>
</dbReference>
<dbReference type="RefSeq" id="XP_022472721.1">
    <property type="nucleotide sequence ID" value="XM_022620779.1"/>
</dbReference>
<name>A0A1G4B2B9_9PEZI</name>
<reference evidence="1 2" key="1">
    <citation type="submission" date="2016-09" db="EMBL/GenBank/DDBJ databases">
        <authorList>
            <person name="Capua I."/>
            <person name="De Benedictis P."/>
            <person name="Joannis T."/>
            <person name="Lombin L.H."/>
            <person name="Cattoli G."/>
        </authorList>
    </citation>
    <scope>NUCLEOTIDE SEQUENCE [LARGE SCALE GENOMIC DNA]</scope>
    <source>
        <strain evidence="1 2">IMI 309357</strain>
    </source>
</reference>
<proteinExistence type="predicted"/>
<dbReference type="AlphaFoldDB" id="A0A1G4B2B9"/>
<evidence type="ECO:0000313" key="2">
    <source>
        <dbReference type="Proteomes" id="UP000176998"/>
    </source>
</evidence>